<organism evidence="1 2">
    <name type="scientific">Trichinella papuae</name>
    <dbReference type="NCBI Taxonomy" id="268474"/>
    <lineage>
        <taxon>Eukaryota</taxon>
        <taxon>Metazoa</taxon>
        <taxon>Ecdysozoa</taxon>
        <taxon>Nematoda</taxon>
        <taxon>Enoplea</taxon>
        <taxon>Dorylaimia</taxon>
        <taxon>Trichinellida</taxon>
        <taxon>Trichinellidae</taxon>
        <taxon>Trichinella</taxon>
    </lineage>
</organism>
<comment type="caution">
    <text evidence="1">The sequence shown here is derived from an EMBL/GenBank/DDBJ whole genome shotgun (WGS) entry which is preliminary data.</text>
</comment>
<accession>A0A0V1MM14</accession>
<sequence length="110" mass="12281">MVMVLDGFGVVGVGSCFSSPSAMVVIFSELRCELLVVDPFFGLCNCEAITFYMRRLPQCRFSVELSIRGICHLLLYEVVVACHCMILPLRLVSSGLEFIFSDVSLLYMLL</sequence>
<evidence type="ECO:0000313" key="2">
    <source>
        <dbReference type="Proteomes" id="UP000054843"/>
    </source>
</evidence>
<name>A0A0V1MM14_9BILA</name>
<dbReference type="EMBL" id="JYDO01000081">
    <property type="protein sequence ID" value="KRZ72286.1"/>
    <property type="molecule type" value="Genomic_DNA"/>
</dbReference>
<protein>
    <submittedName>
        <fullName evidence="1">Uncharacterized protein</fullName>
    </submittedName>
</protein>
<dbReference type="AlphaFoldDB" id="A0A0V1MM14"/>
<reference evidence="1 2" key="1">
    <citation type="submission" date="2015-01" db="EMBL/GenBank/DDBJ databases">
        <title>Evolution of Trichinella species and genotypes.</title>
        <authorList>
            <person name="Korhonen P.K."/>
            <person name="Edoardo P."/>
            <person name="Giuseppe L.R."/>
            <person name="Gasser R.B."/>
        </authorList>
    </citation>
    <scope>NUCLEOTIDE SEQUENCE [LARGE SCALE GENOMIC DNA]</scope>
    <source>
        <strain evidence="1">ISS1980</strain>
    </source>
</reference>
<gene>
    <name evidence="1" type="ORF">T10_1488</name>
</gene>
<evidence type="ECO:0000313" key="1">
    <source>
        <dbReference type="EMBL" id="KRZ72286.1"/>
    </source>
</evidence>
<dbReference type="Proteomes" id="UP000054843">
    <property type="component" value="Unassembled WGS sequence"/>
</dbReference>
<keyword evidence="2" id="KW-1185">Reference proteome</keyword>
<proteinExistence type="predicted"/>